<proteinExistence type="predicted"/>
<gene>
    <name evidence="2" type="ORF">AF77_00260</name>
</gene>
<name>A0A837JF42_9BACT</name>
<dbReference type="RefSeq" id="WP_046994181.1">
    <property type="nucleotide sequence ID" value="NZ_JAIT01000007.1"/>
</dbReference>
<evidence type="ECO:0000313" key="2">
    <source>
        <dbReference type="EMBL" id="KLE06938.1"/>
    </source>
</evidence>
<accession>A0A837JF42</accession>
<sequence>MKKLFILLILFIGLNLSASNLAKTTGTIIEQEYKKIGAISCAEAMGKTIDFLLESREVSYNTRWDSSQPNKNTIFLSFKTKSLLNQFKFARYGNISYIADGNKCKGHYTYTEIVPGDCKVLFNNTKNKKDIILDNDGNNNDRYSFTIGNNIDMNLITHKSSDNINCTIIKSEFISLQK</sequence>
<dbReference type="EMBL" id="JAIT01000007">
    <property type="protein sequence ID" value="KLE06938.1"/>
    <property type="molecule type" value="Genomic_DNA"/>
</dbReference>
<comment type="caution">
    <text evidence="2">The sequence shown here is derived from an EMBL/GenBank/DDBJ whole genome shotgun (WGS) entry which is preliminary data.</text>
</comment>
<keyword evidence="1" id="KW-0732">Signal</keyword>
<evidence type="ECO:0000313" key="3">
    <source>
        <dbReference type="Proteomes" id="UP000035462"/>
    </source>
</evidence>
<reference evidence="2 3" key="1">
    <citation type="submission" date="2014-01" db="EMBL/GenBank/DDBJ databases">
        <title>Development of a Comparative Genomic Fingerprinting Assay for High Resolution Genotyping of Arcobacter butzleri.</title>
        <authorList>
            <person name="Webb A.L."/>
            <person name="Inglis G.D."/>
            <person name="Kruczkiewicz P."/>
            <person name="Selinger L.B."/>
            <person name="Taboada E.N."/>
        </authorList>
    </citation>
    <scope>NUCLEOTIDE SEQUENCE [LARGE SCALE GENOMIC DNA]</scope>
    <source>
        <strain evidence="2 3">L352</strain>
    </source>
</reference>
<protein>
    <submittedName>
        <fullName evidence="2">Uncharacterized protein</fullName>
    </submittedName>
</protein>
<organism evidence="2 3">
    <name type="scientific">Aliarcobacter butzleri L352</name>
    <dbReference type="NCBI Taxonomy" id="1447260"/>
    <lineage>
        <taxon>Bacteria</taxon>
        <taxon>Pseudomonadati</taxon>
        <taxon>Campylobacterota</taxon>
        <taxon>Epsilonproteobacteria</taxon>
        <taxon>Campylobacterales</taxon>
        <taxon>Arcobacteraceae</taxon>
        <taxon>Aliarcobacter</taxon>
    </lineage>
</organism>
<feature type="chain" id="PRO_5032572877" evidence="1">
    <location>
        <begin position="23"/>
        <end position="178"/>
    </location>
</feature>
<evidence type="ECO:0000256" key="1">
    <source>
        <dbReference type="SAM" id="SignalP"/>
    </source>
</evidence>
<dbReference type="AlphaFoldDB" id="A0A837JF42"/>
<feature type="signal peptide" evidence="1">
    <location>
        <begin position="1"/>
        <end position="22"/>
    </location>
</feature>
<dbReference type="Proteomes" id="UP000035462">
    <property type="component" value="Unassembled WGS sequence"/>
</dbReference>